<accession>A0A7X2N1L5</accession>
<reference evidence="6 7" key="1">
    <citation type="submission" date="2019-08" db="EMBL/GenBank/DDBJ databases">
        <title>In-depth cultivation of the pig gut microbiome towards novel bacterial diversity and tailored functional studies.</title>
        <authorList>
            <person name="Wylensek D."/>
            <person name="Hitch T.C.A."/>
            <person name="Clavel T."/>
        </authorList>
    </citation>
    <scope>NUCLEOTIDE SEQUENCE [LARGE SCALE GENOMIC DNA]</scope>
    <source>
        <strain evidence="6 7">LKV-178-WT-2G</strain>
    </source>
</reference>
<comment type="caution">
    <text evidence="6">The sequence shown here is derived from an EMBL/GenBank/DDBJ whole genome shotgun (WGS) entry which is preliminary data.</text>
</comment>
<evidence type="ECO:0000256" key="1">
    <source>
        <dbReference type="ARBA" id="ARBA00022491"/>
    </source>
</evidence>
<dbReference type="InterPro" id="IPR028082">
    <property type="entry name" value="Peripla_BP_I"/>
</dbReference>
<dbReference type="GO" id="GO:0000976">
    <property type="term" value="F:transcription cis-regulatory region binding"/>
    <property type="evidence" value="ECO:0007669"/>
    <property type="project" value="TreeGrafter"/>
</dbReference>
<organism evidence="6 7">
    <name type="scientific">Floccifex porci</name>
    <dbReference type="NCBI Taxonomy" id="2606629"/>
    <lineage>
        <taxon>Bacteria</taxon>
        <taxon>Bacillati</taxon>
        <taxon>Bacillota</taxon>
        <taxon>Erysipelotrichia</taxon>
        <taxon>Erysipelotrichales</taxon>
        <taxon>Erysipelotrichaceae</taxon>
        <taxon>Floccifex</taxon>
    </lineage>
</organism>
<feature type="domain" description="HTH lacI-type" evidence="5">
    <location>
        <begin position="3"/>
        <end position="57"/>
    </location>
</feature>
<dbReference type="Gene3D" id="3.40.50.2300">
    <property type="match status" value="2"/>
</dbReference>
<dbReference type="AlphaFoldDB" id="A0A7X2N1L5"/>
<keyword evidence="4" id="KW-0804">Transcription</keyword>
<dbReference type="InterPro" id="IPR010982">
    <property type="entry name" value="Lambda_DNA-bd_dom_sf"/>
</dbReference>
<dbReference type="SMART" id="SM00354">
    <property type="entry name" value="HTH_LACI"/>
    <property type="match status" value="1"/>
</dbReference>
<keyword evidence="1" id="KW-0678">Repressor</keyword>
<keyword evidence="2" id="KW-0805">Transcription regulation</keyword>
<keyword evidence="7" id="KW-1185">Reference proteome</keyword>
<evidence type="ECO:0000256" key="3">
    <source>
        <dbReference type="ARBA" id="ARBA00023125"/>
    </source>
</evidence>
<dbReference type="PROSITE" id="PS50932">
    <property type="entry name" value="HTH_LACI_2"/>
    <property type="match status" value="1"/>
</dbReference>
<proteinExistence type="predicted"/>
<evidence type="ECO:0000256" key="2">
    <source>
        <dbReference type="ARBA" id="ARBA00023015"/>
    </source>
</evidence>
<sequence length="332" mass="37352">MKITAKQIAEKLNISTAAVSMALNNKPGVSVAMRHKIIDVATEMGYDFSRIQKKMEKSNEIAFVFFHKNFVFDTPFFTELATSVETTVKENGFQLVVHHIHDLDNLEEKVATLNSYHYAGIILLGTTMNQNEFSYFQKLEIPILLLDTYFPNIKTNCVVINNVDGAQSATEYLIKKHHKQPGYLHASQNIQNFAERSLGFYNGVRTNSYPVSKSIVHLLSCSVEGAYADMLEILKNKEPVASCYFADNDEIAIGAMRAFKEMGYRIPEDVAIIGFDNIPYSTFVDPPLTTIDVPKAFMGKIAARFLIEVIKNPSEHHAKIEINTSLVIRNSI</sequence>
<dbReference type="InterPro" id="IPR046335">
    <property type="entry name" value="LacI/GalR-like_sensor"/>
</dbReference>
<dbReference type="GO" id="GO:0003700">
    <property type="term" value="F:DNA-binding transcription factor activity"/>
    <property type="evidence" value="ECO:0007669"/>
    <property type="project" value="TreeGrafter"/>
</dbReference>
<evidence type="ECO:0000256" key="4">
    <source>
        <dbReference type="ARBA" id="ARBA00023163"/>
    </source>
</evidence>
<dbReference type="Proteomes" id="UP000470082">
    <property type="component" value="Unassembled WGS sequence"/>
</dbReference>
<dbReference type="PANTHER" id="PTHR30146">
    <property type="entry name" value="LACI-RELATED TRANSCRIPTIONAL REPRESSOR"/>
    <property type="match status" value="1"/>
</dbReference>
<dbReference type="EMBL" id="VUMM01000002">
    <property type="protein sequence ID" value="MSS00762.1"/>
    <property type="molecule type" value="Genomic_DNA"/>
</dbReference>
<dbReference type="RefSeq" id="WP_154459237.1">
    <property type="nucleotide sequence ID" value="NZ_VUMM01000002.1"/>
</dbReference>
<dbReference type="SUPFAM" id="SSF47413">
    <property type="entry name" value="lambda repressor-like DNA-binding domains"/>
    <property type="match status" value="1"/>
</dbReference>
<evidence type="ECO:0000259" key="5">
    <source>
        <dbReference type="PROSITE" id="PS50932"/>
    </source>
</evidence>
<gene>
    <name evidence="6" type="ORF">FYJ50_01280</name>
</gene>
<evidence type="ECO:0000313" key="7">
    <source>
        <dbReference type="Proteomes" id="UP000470082"/>
    </source>
</evidence>
<dbReference type="InterPro" id="IPR000843">
    <property type="entry name" value="HTH_LacI"/>
</dbReference>
<evidence type="ECO:0000313" key="6">
    <source>
        <dbReference type="EMBL" id="MSS00762.1"/>
    </source>
</evidence>
<protein>
    <submittedName>
        <fullName evidence="6">LacI family transcriptional regulator</fullName>
    </submittedName>
</protein>
<name>A0A7X2N1L5_9FIRM</name>
<keyword evidence="3" id="KW-0238">DNA-binding</keyword>
<dbReference type="PANTHER" id="PTHR30146:SF148">
    <property type="entry name" value="HTH-TYPE TRANSCRIPTIONAL REPRESSOR PURR-RELATED"/>
    <property type="match status" value="1"/>
</dbReference>
<dbReference type="Pfam" id="PF13377">
    <property type="entry name" value="Peripla_BP_3"/>
    <property type="match status" value="1"/>
</dbReference>
<dbReference type="SUPFAM" id="SSF53822">
    <property type="entry name" value="Periplasmic binding protein-like I"/>
    <property type="match status" value="1"/>
</dbReference>
<dbReference type="CDD" id="cd01392">
    <property type="entry name" value="HTH_LacI"/>
    <property type="match status" value="1"/>
</dbReference>
<dbReference type="Pfam" id="PF00356">
    <property type="entry name" value="LacI"/>
    <property type="match status" value="1"/>
</dbReference>
<dbReference type="Gene3D" id="1.10.260.40">
    <property type="entry name" value="lambda repressor-like DNA-binding domains"/>
    <property type="match status" value="1"/>
</dbReference>